<dbReference type="OrthoDB" id="2974745at2"/>
<dbReference type="Proteomes" id="UP000009256">
    <property type="component" value="Chromosome"/>
</dbReference>
<dbReference type="AlphaFoldDB" id="E4SAD5"/>
<dbReference type="EMBL" id="CP002326">
    <property type="protein sequence ID" value="ADQ41160.1"/>
    <property type="molecule type" value="Genomic_DNA"/>
</dbReference>
<sequence length="240" mass="28052">MKGQISNFIEFERYDIVDTSFDRIVEPIVTSVINNTQLLPYLCECILHFNSYEKYSRREGNVTSFEKWQERLKCIFQSEFVDDFISKLKRLYEEGKDDHKKLSRLRGRVLELLIFHFVYKRYNAPGYIILQGCGVKINGRLIATEERKTVDIAAWNGIFGEFYETKVGPDLFDEKVIKYLGLLAVKLQEVNIKAIVACVTMASVERLERQMQKFNWIEGSKFLRCVGRENLLTICNNSSL</sequence>
<name>E4SAD5_CALA7</name>
<reference evidence="1 2" key="2">
    <citation type="journal article" date="2011" name="J. Bacteriol.">
        <title>Complete genome sequences for the anaerobic, extremely thermophilic plant biomass-degrading bacteria Caldicellulosiruptor hydrothermalis, Caldicellulosiruptor kristjanssonii, Caldicellulosiruptor kronotskyensis, Caldicellulosiruptor owensenis, and Caldicellulosiruptor lactoaceticus.</title>
        <authorList>
            <person name="Blumer-Schuette S.E."/>
            <person name="Ozdemir I."/>
            <person name="Mistry D."/>
            <person name="Lucas S."/>
            <person name="Lapidus A."/>
            <person name="Cheng J.F."/>
            <person name="Goodwin L.A."/>
            <person name="Pitluck S."/>
            <person name="Land M.L."/>
            <person name="Hauser L.J."/>
            <person name="Woyke T."/>
            <person name="Mikhailova N."/>
            <person name="Pati A."/>
            <person name="Kyrpides N.C."/>
            <person name="Ivanova N."/>
            <person name="Detter J.C."/>
            <person name="Walston-Davenport K."/>
            <person name="Han S."/>
            <person name="Adams M.W."/>
            <person name="Kelly R.M."/>
        </authorList>
    </citation>
    <scope>NUCLEOTIDE SEQUENCE [LARGE SCALE GENOMIC DNA]</scope>
    <source>
        <strain evidence="2">ATCC 700853 / DSM 12137 / I77R1B</strain>
    </source>
</reference>
<evidence type="ECO:0000313" key="1">
    <source>
        <dbReference type="EMBL" id="ADQ41160.1"/>
    </source>
</evidence>
<keyword evidence="2" id="KW-1185">Reference proteome</keyword>
<dbReference type="KEGG" id="cki:Calkr_1669"/>
<gene>
    <name evidence="1" type="ordered locus">Calkr_1669</name>
</gene>
<dbReference type="STRING" id="632335.Calkr_1669"/>
<reference key="1">
    <citation type="submission" date="2010-11" db="EMBL/GenBank/DDBJ databases">
        <title>Complete sequence of chromosome of Caldicellulosiruptor kristjanssonii 177R1B.</title>
        <authorList>
            <consortium name="US DOE Joint Genome Institute"/>
            <person name="Lucas S."/>
            <person name="Copeland A."/>
            <person name="Lapidus A."/>
            <person name="Cheng J.-F."/>
            <person name="Bruce D."/>
            <person name="Goodwin L."/>
            <person name="Pitluck S."/>
            <person name="Davenport K."/>
            <person name="Detter J.C."/>
            <person name="Han C."/>
            <person name="Tapia R."/>
            <person name="Land M."/>
            <person name="Hauser L."/>
            <person name="Jeffries C."/>
            <person name="Kyrpides N."/>
            <person name="Ivanova N."/>
            <person name="Mikhailova N."/>
            <person name="Blumer-Schuette S.E."/>
            <person name="Kelly R.M."/>
            <person name="Woyke T."/>
        </authorList>
    </citation>
    <scope>NUCLEOTIDE SEQUENCE</scope>
    <source>
        <strain>177R1B</strain>
    </source>
</reference>
<evidence type="ECO:0008006" key="3">
    <source>
        <dbReference type="Google" id="ProtNLM"/>
    </source>
</evidence>
<dbReference type="RefSeq" id="WP_013432920.1">
    <property type="nucleotide sequence ID" value="NC_014721.1"/>
</dbReference>
<dbReference type="eggNOG" id="ENOG5033GMH">
    <property type="taxonomic scope" value="Bacteria"/>
</dbReference>
<protein>
    <recommendedName>
        <fullName evidence="3">Restriction endonuclease</fullName>
    </recommendedName>
</protein>
<proteinExistence type="predicted"/>
<evidence type="ECO:0000313" key="2">
    <source>
        <dbReference type="Proteomes" id="UP000009256"/>
    </source>
</evidence>
<organism evidence="1 2">
    <name type="scientific">Caldicellulosiruptor acetigenus (strain ATCC 700853 / DSM 12137 / I77R1B)</name>
    <name type="common">Caldicellulosiruptor kristjanssonii</name>
    <dbReference type="NCBI Taxonomy" id="632335"/>
    <lineage>
        <taxon>Bacteria</taxon>
        <taxon>Bacillati</taxon>
        <taxon>Bacillota</taxon>
        <taxon>Bacillota incertae sedis</taxon>
        <taxon>Caldicellulosiruptorales</taxon>
        <taxon>Caldicellulosiruptoraceae</taxon>
        <taxon>Caldicellulosiruptor</taxon>
    </lineage>
</organism>
<dbReference type="HOGENOM" id="CLU_1159423_0_0_9"/>
<accession>E4SAD5</accession>